<organism evidence="1 2">
    <name type="scientific">Cadophora malorum</name>
    <dbReference type="NCBI Taxonomy" id="108018"/>
    <lineage>
        <taxon>Eukaryota</taxon>
        <taxon>Fungi</taxon>
        <taxon>Dikarya</taxon>
        <taxon>Ascomycota</taxon>
        <taxon>Pezizomycotina</taxon>
        <taxon>Leotiomycetes</taxon>
        <taxon>Helotiales</taxon>
        <taxon>Ploettnerulaceae</taxon>
        <taxon>Cadophora</taxon>
    </lineage>
</organism>
<dbReference type="OrthoDB" id="10664763at2759"/>
<proteinExistence type="predicted"/>
<protein>
    <submittedName>
        <fullName evidence="1">Uncharacterized protein</fullName>
    </submittedName>
</protein>
<name>A0A8H7TFT0_9HELO</name>
<comment type="caution">
    <text evidence="1">The sequence shown here is derived from an EMBL/GenBank/DDBJ whole genome shotgun (WGS) entry which is preliminary data.</text>
</comment>
<gene>
    <name evidence="1" type="ORF">IFR04_008833</name>
</gene>
<dbReference type="Proteomes" id="UP000664132">
    <property type="component" value="Unassembled WGS sequence"/>
</dbReference>
<accession>A0A8H7TFT0</accession>
<dbReference type="EMBL" id="JAFJYH010000139">
    <property type="protein sequence ID" value="KAG4418013.1"/>
    <property type="molecule type" value="Genomic_DNA"/>
</dbReference>
<reference evidence="1" key="1">
    <citation type="submission" date="2021-02" db="EMBL/GenBank/DDBJ databases">
        <title>Genome sequence Cadophora malorum strain M34.</title>
        <authorList>
            <person name="Stefanovic E."/>
            <person name="Vu D."/>
            <person name="Scully C."/>
            <person name="Dijksterhuis J."/>
            <person name="Roader J."/>
            <person name="Houbraken J."/>
        </authorList>
    </citation>
    <scope>NUCLEOTIDE SEQUENCE</scope>
    <source>
        <strain evidence="1">M34</strain>
    </source>
</reference>
<dbReference type="AlphaFoldDB" id="A0A8H7TFT0"/>
<sequence>MNLQPKLFLTRIGNDKYTLLNFRDKIKASYPADTPEQQIYRFISEQIRWILSHFKTITATQVDFPTAESMQGDPDESILKRAIRELLTSAVMYLFNALDCLVTLNRGFSTLFTELGDDLLAAIEEMKGFGGDSALLRGQVVAVTINELAFVGFVHEGVDAVQRLFMECKKSHSRDA</sequence>
<keyword evidence="2" id="KW-1185">Reference proteome</keyword>
<evidence type="ECO:0000313" key="1">
    <source>
        <dbReference type="EMBL" id="KAG4418013.1"/>
    </source>
</evidence>
<evidence type="ECO:0000313" key="2">
    <source>
        <dbReference type="Proteomes" id="UP000664132"/>
    </source>
</evidence>